<dbReference type="SUPFAM" id="SSF116734">
    <property type="entry name" value="DNA methylase specificity domain"/>
    <property type="match status" value="2"/>
</dbReference>
<feature type="coiled-coil region" evidence="4">
    <location>
        <begin position="209"/>
        <end position="236"/>
    </location>
</feature>
<keyword evidence="4" id="KW-0175">Coiled coil</keyword>
<feature type="domain" description="Type I restriction modification DNA specificity" evidence="5">
    <location>
        <begin position="50"/>
        <end position="225"/>
    </location>
</feature>
<evidence type="ECO:0000256" key="3">
    <source>
        <dbReference type="ARBA" id="ARBA00023125"/>
    </source>
</evidence>
<dbReference type="CDD" id="cd17286">
    <property type="entry name" value="RMtype1_S_Lla161ORF747P_TRD1-CR1_like"/>
    <property type="match status" value="1"/>
</dbReference>
<dbReference type="EMBL" id="JBCHKU010000019">
    <property type="protein sequence ID" value="MEM6249699.1"/>
    <property type="molecule type" value="Genomic_DNA"/>
</dbReference>
<dbReference type="InterPro" id="IPR044946">
    <property type="entry name" value="Restrct_endonuc_typeI_TRD_sf"/>
</dbReference>
<reference evidence="6 7" key="1">
    <citation type="submission" date="2024-04" db="EMBL/GenBank/DDBJ databases">
        <title>Novel Shewanella species isolated from Baltic Sea sediments.</title>
        <authorList>
            <person name="Martin-Rodriguez A.J."/>
            <person name="Fernandez-Juarez V."/>
            <person name="Valeriano V.D."/>
            <person name="Mihindukulasooriya I."/>
            <person name="Ceresnova L."/>
            <person name="Joffre E."/>
            <person name="Jensie-Markopoulos S."/>
            <person name="Moore E.R.B."/>
            <person name="Sjoling A."/>
        </authorList>
    </citation>
    <scope>NUCLEOTIDE SEQUENCE [LARGE SCALE GENOMIC DNA]</scope>
    <source>
        <strain evidence="6 7">VAX-SP0-0CM-1</strain>
    </source>
</reference>
<comment type="caution">
    <text evidence="6">The sequence shown here is derived from an EMBL/GenBank/DDBJ whole genome shotgun (WGS) entry which is preliminary data.</text>
</comment>
<feature type="domain" description="Type I restriction modification DNA specificity" evidence="5">
    <location>
        <begin position="280"/>
        <end position="451"/>
    </location>
</feature>
<dbReference type="Gene3D" id="3.90.220.20">
    <property type="entry name" value="DNA methylase specificity domains"/>
    <property type="match status" value="2"/>
</dbReference>
<organism evidence="6 7">
    <name type="scientific">Shewanella vaxholmensis</name>
    <dbReference type="NCBI Taxonomy" id="3063535"/>
    <lineage>
        <taxon>Bacteria</taxon>
        <taxon>Pseudomonadati</taxon>
        <taxon>Pseudomonadota</taxon>
        <taxon>Gammaproteobacteria</taxon>
        <taxon>Alteromonadales</taxon>
        <taxon>Shewanellaceae</taxon>
        <taxon>Shewanella</taxon>
    </lineage>
</organism>
<keyword evidence="2" id="KW-0680">Restriction system</keyword>
<evidence type="ECO:0000256" key="2">
    <source>
        <dbReference type="ARBA" id="ARBA00022747"/>
    </source>
</evidence>
<evidence type="ECO:0000313" key="6">
    <source>
        <dbReference type="EMBL" id="MEM6249699.1"/>
    </source>
</evidence>
<accession>A0ABU9UTX2</accession>
<name>A0ABU9UTX2_9GAMM</name>
<evidence type="ECO:0000313" key="7">
    <source>
        <dbReference type="Proteomes" id="UP001489333"/>
    </source>
</evidence>
<evidence type="ECO:0000259" key="5">
    <source>
        <dbReference type="Pfam" id="PF01420"/>
    </source>
</evidence>
<feature type="coiled-coil region" evidence="4">
    <location>
        <begin position="437"/>
        <end position="464"/>
    </location>
</feature>
<dbReference type="GO" id="GO:0016787">
    <property type="term" value="F:hydrolase activity"/>
    <property type="evidence" value="ECO:0007669"/>
    <property type="project" value="UniProtKB-KW"/>
</dbReference>
<dbReference type="GO" id="GO:0004519">
    <property type="term" value="F:endonuclease activity"/>
    <property type="evidence" value="ECO:0007669"/>
    <property type="project" value="UniProtKB-KW"/>
</dbReference>
<dbReference type="Pfam" id="PF01420">
    <property type="entry name" value="Methylase_S"/>
    <property type="match status" value="2"/>
</dbReference>
<evidence type="ECO:0000256" key="1">
    <source>
        <dbReference type="ARBA" id="ARBA00010923"/>
    </source>
</evidence>
<dbReference type="Proteomes" id="UP001489333">
    <property type="component" value="Unassembled WGS sequence"/>
</dbReference>
<keyword evidence="6" id="KW-0255">Endonuclease</keyword>
<dbReference type="InterPro" id="IPR052021">
    <property type="entry name" value="Type-I_RS_S_subunit"/>
</dbReference>
<comment type="similarity">
    <text evidence="1">Belongs to the type-I restriction system S methylase family.</text>
</comment>
<dbReference type="InterPro" id="IPR000055">
    <property type="entry name" value="Restrct_endonuc_typeI_TRD"/>
</dbReference>
<keyword evidence="6" id="KW-0540">Nuclease</keyword>
<dbReference type="PANTHER" id="PTHR30408:SF12">
    <property type="entry name" value="TYPE I RESTRICTION ENZYME MJAVIII SPECIFICITY SUBUNIT"/>
    <property type="match status" value="1"/>
</dbReference>
<gene>
    <name evidence="6" type="ORF">AAGS29_13935</name>
</gene>
<dbReference type="Gene3D" id="1.10.287.1120">
    <property type="entry name" value="Bipartite methylase S protein"/>
    <property type="match status" value="1"/>
</dbReference>
<dbReference type="EC" id="3.1.21.-" evidence="6"/>
<keyword evidence="7" id="KW-1185">Reference proteome</keyword>
<protein>
    <submittedName>
        <fullName evidence="6">Restriction endonuclease subunit S</fullName>
        <ecNumber evidence="6">3.1.21.-</ecNumber>
    </submittedName>
</protein>
<dbReference type="RefSeq" id="WP_342902212.1">
    <property type="nucleotide sequence ID" value="NZ_JBCHKU010000019.1"/>
</dbReference>
<proteinExistence type="inferred from homology"/>
<dbReference type="PANTHER" id="PTHR30408">
    <property type="entry name" value="TYPE-1 RESTRICTION ENZYME ECOKI SPECIFICITY PROTEIN"/>
    <property type="match status" value="1"/>
</dbReference>
<keyword evidence="3" id="KW-0238">DNA-binding</keyword>
<keyword evidence="6" id="KW-0378">Hydrolase</keyword>
<evidence type="ECO:0000256" key="4">
    <source>
        <dbReference type="SAM" id="Coils"/>
    </source>
</evidence>
<sequence length="481" mass="53640">MTNLSGNLSPQQKVSVACDGPQGVGMDILRNALDKAIPEGYKQTDIGVIPEDWETLTLDKFIVSTQLGGNYKNSESESNYPLIKMGNLNRGKIKLDKLEYVIGNVIPRDQLQYGDVLFNTRNTLELVGKVAIWRDELPEAYFNSNLMKFTFSDKFVSSNLYVNLAMNSDRFVTDLAGIATGTTSVAAIYTKDLLKLKLSLPPKKEQTAIANALSDMDALLSELEKLIAKKQAMKTATMQQLLTGQTRLPQFAYYSDINSTEGAVEVKRKGTKPSELGEIPDDWEVTSVASLCEIATGSTPPTNDVRNYGGEYLFISPADLKGQKYVDKSIKLLSKEGWSICRKFPPNSILFTCIDSTIGKCGLTRNWTTSNQQINAVFPSEKINFDYLYYQLAYAATRIKEQAGEQAVPIINKTEFGKSLIYRSQHAEEQTAIATILSDMDNEIQTLEQRLSKTRQIKQGMMQELLTGKTRLPFDKIADKE</sequence>